<reference evidence="1" key="1">
    <citation type="submission" date="2020-11" db="EMBL/GenBank/DDBJ databases">
        <authorList>
            <consortium name="DOE Joint Genome Institute"/>
            <person name="Ahrendt S."/>
            <person name="Riley R."/>
            <person name="Andreopoulos W."/>
            <person name="Labutti K."/>
            <person name="Pangilinan J."/>
            <person name="Ruiz-Duenas F.J."/>
            <person name="Barrasa J.M."/>
            <person name="Sanchez-Garcia M."/>
            <person name="Camarero S."/>
            <person name="Miyauchi S."/>
            <person name="Serrano A."/>
            <person name="Linde D."/>
            <person name="Babiker R."/>
            <person name="Drula E."/>
            <person name="Ayuso-Fernandez I."/>
            <person name="Pacheco R."/>
            <person name="Padilla G."/>
            <person name="Ferreira P."/>
            <person name="Barriuso J."/>
            <person name="Kellner H."/>
            <person name="Castanera R."/>
            <person name="Alfaro M."/>
            <person name="Ramirez L."/>
            <person name="Pisabarro A.G."/>
            <person name="Kuo A."/>
            <person name="Tritt A."/>
            <person name="Lipzen A."/>
            <person name="He G."/>
            <person name="Yan M."/>
            <person name="Ng V."/>
            <person name="Cullen D."/>
            <person name="Martin F."/>
            <person name="Rosso M.-N."/>
            <person name="Henrissat B."/>
            <person name="Hibbett D."/>
            <person name="Martinez A.T."/>
            <person name="Grigoriev I.V."/>
        </authorList>
    </citation>
    <scope>NUCLEOTIDE SEQUENCE</scope>
    <source>
        <strain evidence="1">MF-IS2</strain>
    </source>
</reference>
<proteinExistence type="predicted"/>
<name>A0A9P6C2D8_9AGAR</name>
<protein>
    <submittedName>
        <fullName evidence="1">Uncharacterized protein</fullName>
    </submittedName>
</protein>
<dbReference type="Proteomes" id="UP000807342">
    <property type="component" value="Unassembled WGS sequence"/>
</dbReference>
<organism evidence="1 2">
    <name type="scientific">Macrolepiota fuliginosa MF-IS2</name>
    <dbReference type="NCBI Taxonomy" id="1400762"/>
    <lineage>
        <taxon>Eukaryota</taxon>
        <taxon>Fungi</taxon>
        <taxon>Dikarya</taxon>
        <taxon>Basidiomycota</taxon>
        <taxon>Agaricomycotina</taxon>
        <taxon>Agaricomycetes</taxon>
        <taxon>Agaricomycetidae</taxon>
        <taxon>Agaricales</taxon>
        <taxon>Agaricineae</taxon>
        <taxon>Agaricaceae</taxon>
        <taxon>Macrolepiota</taxon>
    </lineage>
</organism>
<keyword evidence="2" id="KW-1185">Reference proteome</keyword>
<dbReference type="EMBL" id="MU151256">
    <property type="protein sequence ID" value="KAF9446243.1"/>
    <property type="molecule type" value="Genomic_DNA"/>
</dbReference>
<accession>A0A9P6C2D8</accession>
<evidence type="ECO:0000313" key="1">
    <source>
        <dbReference type="EMBL" id="KAF9446243.1"/>
    </source>
</evidence>
<evidence type="ECO:0000313" key="2">
    <source>
        <dbReference type="Proteomes" id="UP000807342"/>
    </source>
</evidence>
<comment type="caution">
    <text evidence="1">The sequence shown here is derived from an EMBL/GenBank/DDBJ whole genome shotgun (WGS) entry which is preliminary data.</text>
</comment>
<dbReference type="AlphaFoldDB" id="A0A9P6C2D8"/>
<gene>
    <name evidence="1" type="ORF">P691DRAFT_784131</name>
</gene>
<sequence>MADSLFLSSLLLAKPTFCGVYMVLVGATARSNRNISTPLSESISRVVAAQKANSSLFIGDVTESTSYLIAPWLHSVSDRGLDQSNQEVSGIPTNPLYGKVGNQWARSMSLESLTYERPSYIGRLLLGIHSADLRHLDCYIHNLSSYIHHRTVSGADPMKHNLGRYTPALLGTNLLCSRLLKVVGVPGDAGQGCRVLALLLDLYWQVDTWMRPIIRKVRSNIRGRDSLPELNTRTFSCRRGWIRSADPEDAITQVD</sequence>